<name>A0A3M6TLQ2_POCDA</name>
<dbReference type="SMART" id="SM00231">
    <property type="entry name" value="FA58C"/>
    <property type="match status" value="1"/>
</dbReference>
<dbReference type="InterPro" id="IPR008979">
    <property type="entry name" value="Galactose-bd-like_sf"/>
</dbReference>
<organism evidence="8 9">
    <name type="scientific">Pocillopora damicornis</name>
    <name type="common">Cauliflower coral</name>
    <name type="synonym">Millepora damicornis</name>
    <dbReference type="NCBI Taxonomy" id="46731"/>
    <lineage>
        <taxon>Eukaryota</taxon>
        <taxon>Metazoa</taxon>
        <taxon>Cnidaria</taxon>
        <taxon>Anthozoa</taxon>
        <taxon>Hexacorallia</taxon>
        <taxon>Scleractinia</taxon>
        <taxon>Astrocoeniina</taxon>
        <taxon>Pocilloporidae</taxon>
        <taxon>Pocillopora</taxon>
    </lineage>
</organism>
<keyword evidence="9" id="KW-1185">Reference proteome</keyword>
<dbReference type="EMBL" id="RCHS01003422">
    <property type="protein sequence ID" value="RMX42174.1"/>
    <property type="molecule type" value="Genomic_DNA"/>
</dbReference>
<evidence type="ECO:0000259" key="7">
    <source>
        <dbReference type="PROSITE" id="PS50022"/>
    </source>
</evidence>
<keyword evidence="6" id="KW-1015">Disulfide bond</keyword>
<evidence type="ECO:0000256" key="6">
    <source>
        <dbReference type="ARBA" id="ARBA00023157"/>
    </source>
</evidence>
<dbReference type="Pfam" id="PF00754">
    <property type="entry name" value="F5_F8_type_C"/>
    <property type="match status" value="1"/>
</dbReference>
<evidence type="ECO:0000313" key="8">
    <source>
        <dbReference type="EMBL" id="RMX42174.1"/>
    </source>
</evidence>
<dbReference type="PROSITE" id="PS50022">
    <property type="entry name" value="FA58C_3"/>
    <property type="match status" value="1"/>
</dbReference>
<dbReference type="Proteomes" id="UP000275408">
    <property type="component" value="Unassembled WGS sequence"/>
</dbReference>
<keyword evidence="5" id="KW-0472">Membrane</keyword>
<protein>
    <recommendedName>
        <fullName evidence="7">F5/8 type C domain-containing protein</fullName>
    </recommendedName>
</protein>
<comment type="caution">
    <text evidence="8">The sequence shown here is derived from an EMBL/GenBank/DDBJ whole genome shotgun (WGS) entry which is preliminary data.</text>
</comment>
<evidence type="ECO:0000256" key="3">
    <source>
        <dbReference type="ARBA" id="ARBA00022525"/>
    </source>
</evidence>
<accession>A0A3M6TLQ2</accession>
<evidence type="ECO:0000256" key="4">
    <source>
        <dbReference type="ARBA" id="ARBA00022889"/>
    </source>
</evidence>
<dbReference type="Gene3D" id="2.60.120.260">
    <property type="entry name" value="Galactose-binding domain-like"/>
    <property type="match status" value="1"/>
</dbReference>
<dbReference type="GO" id="GO:0007155">
    <property type="term" value="P:cell adhesion"/>
    <property type="evidence" value="ECO:0007669"/>
    <property type="project" value="UniProtKB-KW"/>
</dbReference>
<dbReference type="GO" id="GO:0005576">
    <property type="term" value="C:extracellular region"/>
    <property type="evidence" value="ECO:0007669"/>
    <property type="project" value="UniProtKB-SubCell"/>
</dbReference>
<sequence length="183" mass="21105">MLGSVKLKSVPQLLTTTNQSRAKFFYSSPFFAESCSDELGMQNKRIANERITASSSKSTDNSPHFARLDGSKAWCSALYDKLPYIQIQLEEPKIITEIITQGSSYHRAWATKYEARFLENGKWKEYNEELAGNNNFLGFWSNILDPPIRTQLIRIYPKNLTTLYCTLPKYYYLRLELYGCSVP</sequence>
<dbReference type="InterPro" id="IPR000421">
    <property type="entry name" value="FA58C"/>
</dbReference>
<dbReference type="SUPFAM" id="SSF49785">
    <property type="entry name" value="Galactose-binding domain-like"/>
    <property type="match status" value="1"/>
</dbReference>
<dbReference type="GO" id="GO:0005886">
    <property type="term" value="C:plasma membrane"/>
    <property type="evidence" value="ECO:0007669"/>
    <property type="project" value="TreeGrafter"/>
</dbReference>
<evidence type="ECO:0000256" key="5">
    <source>
        <dbReference type="ARBA" id="ARBA00023136"/>
    </source>
</evidence>
<dbReference type="InterPro" id="IPR050633">
    <property type="entry name" value="Neuropilin_MCO_CoagFactor"/>
</dbReference>
<dbReference type="STRING" id="46731.A0A3M6TLQ2"/>
<dbReference type="CDD" id="cd00057">
    <property type="entry name" value="FA58C"/>
    <property type="match status" value="1"/>
</dbReference>
<dbReference type="GO" id="GO:0012505">
    <property type="term" value="C:endomembrane system"/>
    <property type="evidence" value="ECO:0007669"/>
    <property type="project" value="UniProtKB-SubCell"/>
</dbReference>
<evidence type="ECO:0000256" key="1">
    <source>
        <dbReference type="ARBA" id="ARBA00004184"/>
    </source>
</evidence>
<keyword evidence="4" id="KW-0130">Cell adhesion</keyword>
<gene>
    <name evidence="8" type="ORF">pdam_00009411</name>
</gene>
<proteinExistence type="predicted"/>
<dbReference type="GO" id="GO:0038023">
    <property type="term" value="F:signaling receptor activity"/>
    <property type="evidence" value="ECO:0007669"/>
    <property type="project" value="TreeGrafter"/>
</dbReference>
<comment type="subcellular location">
    <subcellularLocation>
        <location evidence="1">Endomembrane system</location>
        <topology evidence="1">Peripheral membrane protein</topology>
    </subcellularLocation>
    <subcellularLocation>
        <location evidence="2">Secreted</location>
    </subcellularLocation>
</comment>
<dbReference type="PANTHER" id="PTHR46806:SF5">
    <property type="entry name" value="F5_8 TYPE C DOMAIN-CONTAINING PROTEIN"/>
    <property type="match status" value="1"/>
</dbReference>
<reference evidence="8 9" key="1">
    <citation type="journal article" date="2018" name="Sci. Rep.">
        <title>Comparative analysis of the Pocillopora damicornis genome highlights role of immune system in coral evolution.</title>
        <authorList>
            <person name="Cunning R."/>
            <person name="Bay R.A."/>
            <person name="Gillette P."/>
            <person name="Baker A.C."/>
            <person name="Traylor-Knowles N."/>
        </authorList>
    </citation>
    <scope>NUCLEOTIDE SEQUENCE [LARGE SCALE GENOMIC DNA]</scope>
    <source>
        <strain evidence="8">RSMAS</strain>
        <tissue evidence="8">Whole animal</tissue>
    </source>
</reference>
<feature type="non-terminal residue" evidence="8">
    <location>
        <position position="183"/>
    </location>
</feature>
<evidence type="ECO:0000256" key="2">
    <source>
        <dbReference type="ARBA" id="ARBA00004613"/>
    </source>
</evidence>
<dbReference type="AlphaFoldDB" id="A0A3M6TLQ2"/>
<dbReference type="PANTHER" id="PTHR46806">
    <property type="entry name" value="F5/8 TYPE C DOMAIN-CONTAINING PROTEIN"/>
    <property type="match status" value="1"/>
</dbReference>
<keyword evidence="3" id="KW-0964">Secreted</keyword>
<feature type="domain" description="F5/8 type C" evidence="7">
    <location>
        <begin position="35"/>
        <end position="180"/>
    </location>
</feature>
<dbReference type="OrthoDB" id="6071166at2759"/>
<evidence type="ECO:0000313" key="9">
    <source>
        <dbReference type="Proteomes" id="UP000275408"/>
    </source>
</evidence>